<evidence type="ECO:0000256" key="1">
    <source>
        <dbReference type="SAM" id="Phobius"/>
    </source>
</evidence>
<sequence length="95" mass="10535">MKQSQSENKTEATLGFAAKFFLKLLGLMILFSIVPLLFVNLPLGMFLANFGKLYIPLILFSNLLAIFLSGAFAAKLLFAWGVNGCVFKIRKEGEE</sequence>
<dbReference type="Proteomes" id="UP001595457">
    <property type="component" value="Unassembled WGS sequence"/>
</dbReference>
<dbReference type="RefSeq" id="WP_377814402.1">
    <property type="nucleotide sequence ID" value="NZ_JBHRSJ010000019.1"/>
</dbReference>
<keyword evidence="1" id="KW-0472">Membrane</keyword>
<comment type="caution">
    <text evidence="2">The sequence shown here is derived from an EMBL/GenBank/DDBJ whole genome shotgun (WGS) entry which is preliminary data.</text>
</comment>
<proteinExistence type="predicted"/>
<evidence type="ECO:0000313" key="3">
    <source>
        <dbReference type="Proteomes" id="UP001595457"/>
    </source>
</evidence>
<accession>A0ABV7AU15</accession>
<organism evidence="2 3">
    <name type="scientific">Azotobacter bryophylli</name>
    <dbReference type="NCBI Taxonomy" id="1986537"/>
    <lineage>
        <taxon>Bacteria</taxon>
        <taxon>Pseudomonadati</taxon>
        <taxon>Pseudomonadota</taxon>
        <taxon>Gammaproteobacteria</taxon>
        <taxon>Pseudomonadales</taxon>
        <taxon>Pseudomonadaceae</taxon>
        <taxon>Azotobacter</taxon>
    </lineage>
</organism>
<keyword evidence="1" id="KW-0812">Transmembrane</keyword>
<keyword evidence="3" id="KW-1185">Reference proteome</keyword>
<evidence type="ECO:0000313" key="2">
    <source>
        <dbReference type="EMBL" id="MFC2972751.1"/>
    </source>
</evidence>
<gene>
    <name evidence="2" type="ORF">ACFOJE_11065</name>
</gene>
<keyword evidence="1" id="KW-1133">Transmembrane helix</keyword>
<name>A0ABV7AU15_9GAMM</name>
<feature type="transmembrane region" description="Helical" evidence="1">
    <location>
        <begin position="53"/>
        <end position="82"/>
    </location>
</feature>
<feature type="transmembrane region" description="Helical" evidence="1">
    <location>
        <begin position="20"/>
        <end position="41"/>
    </location>
</feature>
<reference evidence="3" key="1">
    <citation type="journal article" date="2019" name="Int. J. Syst. Evol. Microbiol.">
        <title>The Global Catalogue of Microorganisms (GCM) 10K type strain sequencing project: providing services to taxonomists for standard genome sequencing and annotation.</title>
        <authorList>
            <consortium name="The Broad Institute Genomics Platform"/>
            <consortium name="The Broad Institute Genome Sequencing Center for Infectious Disease"/>
            <person name="Wu L."/>
            <person name="Ma J."/>
        </authorList>
    </citation>
    <scope>NUCLEOTIDE SEQUENCE [LARGE SCALE GENOMIC DNA]</scope>
    <source>
        <strain evidence="3">KCTC 62195</strain>
    </source>
</reference>
<protein>
    <submittedName>
        <fullName evidence="2">Uncharacterized protein</fullName>
    </submittedName>
</protein>
<dbReference type="EMBL" id="JBHRSJ010000019">
    <property type="protein sequence ID" value="MFC2972751.1"/>
    <property type="molecule type" value="Genomic_DNA"/>
</dbReference>